<dbReference type="Pfam" id="PF20353">
    <property type="entry name" value="DUF6648"/>
    <property type="match status" value="1"/>
</dbReference>
<dbReference type="Proteomes" id="UP000001572">
    <property type="component" value="Chromosome"/>
</dbReference>
<evidence type="ECO:0000313" key="1">
    <source>
        <dbReference type="EMBL" id="ABR49793.1"/>
    </source>
</evidence>
<dbReference type="KEGG" id="amt:Amet_3673"/>
<dbReference type="OrthoDB" id="1705959at2"/>
<sequence>MKYVPRQNIFKDFFQQREAFIVQYKNGDMTKKEYIEESYFYMKQNDIKPFQKMDSFEKAIYNYQYYNMMAKYCYLQAKEIKKYGKHSEKQREYLQRVNQYYYQKDKSTMAALEVEEFRGVEVYYIRTKSSYLKDQLYEIVFKGHKGVILHSKSAWLRERLEDEQIFSEVIKNSLIENYINEKY</sequence>
<organism evidence="1 2">
    <name type="scientific">Alkaliphilus metalliredigens (strain QYMF)</name>
    <dbReference type="NCBI Taxonomy" id="293826"/>
    <lineage>
        <taxon>Bacteria</taxon>
        <taxon>Bacillati</taxon>
        <taxon>Bacillota</taxon>
        <taxon>Clostridia</taxon>
        <taxon>Peptostreptococcales</taxon>
        <taxon>Natronincolaceae</taxon>
        <taxon>Alkaliphilus</taxon>
    </lineage>
</organism>
<dbReference type="EMBL" id="CP000724">
    <property type="protein sequence ID" value="ABR49793.1"/>
    <property type="molecule type" value="Genomic_DNA"/>
</dbReference>
<reference evidence="2" key="1">
    <citation type="journal article" date="2016" name="Genome Announc.">
        <title>Complete genome sequence of Alkaliphilus metalliredigens strain QYMF, an alkaliphilic and metal-reducing bacterium isolated from borax-contaminated leachate ponds.</title>
        <authorList>
            <person name="Hwang C."/>
            <person name="Copeland A."/>
            <person name="Lucas S."/>
            <person name="Lapidus A."/>
            <person name="Barry K."/>
            <person name="Detter J.C."/>
            <person name="Glavina Del Rio T."/>
            <person name="Hammon N."/>
            <person name="Israni S."/>
            <person name="Dalin E."/>
            <person name="Tice H."/>
            <person name="Pitluck S."/>
            <person name="Chertkov O."/>
            <person name="Brettin T."/>
            <person name="Bruce D."/>
            <person name="Han C."/>
            <person name="Schmutz J."/>
            <person name="Larimer F."/>
            <person name="Land M.L."/>
            <person name="Hauser L."/>
            <person name="Kyrpides N."/>
            <person name="Mikhailova N."/>
            <person name="Ye Q."/>
            <person name="Zhou J."/>
            <person name="Richardson P."/>
            <person name="Fields M.W."/>
        </authorList>
    </citation>
    <scope>NUCLEOTIDE SEQUENCE [LARGE SCALE GENOMIC DNA]</scope>
    <source>
        <strain evidence="2">QYMF</strain>
    </source>
</reference>
<dbReference type="HOGENOM" id="CLU_1486129_0_0_9"/>
<evidence type="ECO:0000313" key="2">
    <source>
        <dbReference type="Proteomes" id="UP000001572"/>
    </source>
</evidence>
<proteinExistence type="predicted"/>
<accession>A6TUC5</accession>
<dbReference type="InterPro" id="IPR046590">
    <property type="entry name" value="DUF6648"/>
</dbReference>
<dbReference type="eggNOG" id="ENOG50315CT">
    <property type="taxonomic scope" value="Bacteria"/>
</dbReference>
<protein>
    <submittedName>
        <fullName evidence="1">Uncharacterized protein</fullName>
    </submittedName>
</protein>
<gene>
    <name evidence="1" type="ordered locus">Amet_3673</name>
</gene>
<dbReference type="RefSeq" id="WP_012064753.1">
    <property type="nucleotide sequence ID" value="NC_009633.1"/>
</dbReference>
<dbReference type="STRING" id="293826.Amet_3673"/>
<keyword evidence="2" id="KW-1185">Reference proteome</keyword>
<name>A6TUC5_ALKMQ</name>
<dbReference type="AlphaFoldDB" id="A6TUC5"/>